<reference evidence="2" key="1">
    <citation type="submission" date="2022-11" db="UniProtKB">
        <authorList>
            <consortium name="WormBaseParasite"/>
        </authorList>
    </citation>
    <scope>IDENTIFICATION</scope>
</reference>
<name>A0A914SDG6_PAREQ</name>
<proteinExistence type="predicted"/>
<accession>A0A914SDG6</accession>
<organism evidence="1 2">
    <name type="scientific">Parascaris equorum</name>
    <name type="common">Equine roundworm</name>
    <dbReference type="NCBI Taxonomy" id="6256"/>
    <lineage>
        <taxon>Eukaryota</taxon>
        <taxon>Metazoa</taxon>
        <taxon>Ecdysozoa</taxon>
        <taxon>Nematoda</taxon>
        <taxon>Chromadorea</taxon>
        <taxon>Rhabditida</taxon>
        <taxon>Spirurina</taxon>
        <taxon>Ascaridomorpha</taxon>
        <taxon>Ascaridoidea</taxon>
        <taxon>Ascarididae</taxon>
        <taxon>Parascaris</taxon>
    </lineage>
</organism>
<keyword evidence="1" id="KW-1185">Reference proteome</keyword>
<evidence type="ECO:0000313" key="2">
    <source>
        <dbReference type="WBParaSite" id="PEQ_0001211101-mRNA-1"/>
    </source>
</evidence>
<dbReference type="AlphaFoldDB" id="A0A914SDG6"/>
<dbReference type="WBParaSite" id="PEQ_0001211101-mRNA-1">
    <property type="protein sequence ID" value="PEQ_0001211101-mRNA-1"/>
    <property type="gene ID" value="PEQ_0001211101"/>
</dbReference>
<evidence type="ECO:0000313" key="1">
    <source>
        <dbReference type="Proteomes" id="UP000887564"/>
    </source>
</evidence>
<protein>
    <submittedName>
        <fullName evidence="2">Uncharacterized protein</fullName>
    </submittedName>
</protein>
<dbReference type="Proteomes" id="UP000887564">
    <property type="component" value="Unplaced"/>
</dbReference>
<sequence length="118" mass="13473">MQSDINFSANFAVLNVFYREMSYIVNEQVQSTSLANMLSESEFVASASFFVSFFTMRFNTDIHSIECHLGRPVRHIGILKRIISRYLKNLVVSWMPTQILGSAVPSVPLKMEGGAYWR</sequence>